<feature type="compositionally biased region" description="Low complexity" evidence="22">
    <location>
        <begin position="466"/>
        <end position="485"/>
    </location>
</feature>
<keyword evidence="6 20" id="KW-1133">Transmembrane helix</keyword>
<keyword evidence="17 20" id="KW-0407">Ion channel</keyword>
<keyword evidence="16" id="KW-1071">Ligand-gated ion channel</keyword>
<name>A0AAJ7WJ52_9ACAR</name>
<keyword evidence="2 20" id="KW-0813">Transport</keyword>
<evidence type="ECO:0000256" key="4">
    <source>
        <dbReference type="ARBA" id="ARBA00022692"/>
    </source>
</evidence>
<dbReference type="AlphaFoldDB" id="A0AAJ7WJ52"/>
<dbReference type="Pfam" id="PF02931">
    <property type="entry name" value="Neur_chan_LBD"/>
    <property type="match status" value="1"/>
</dbReference>
<keyword evidence="13" id="KW-0325">Glycoprotein</keyword>
<dbReference type="GeneID" id="100908669"/>
<keyword evidence="12" id="KW-0869">Chloride channel</keyword>
<evidence type="ECO:0000313" key="25">
    <source>
        <dbReference type="Proteomes" id="UP000694867"/>
    </source>
</evidence>
<evidence type="ECO:0000256" key="18">
    <source>
        <dbReference type="ARBA" id="ARBA00034104"/>
    </source>
</evidence>
<dbReference type="GO" id="GO:0099095">
    <property type="term" value="F:ligand-gated monoatomic anion channel activity"/>
    <property type="evidence" value="ECO:0007669"/>
    <property type="project" value="UniProtKB-ARBA"/>
</dbReference>
<dbReference type="InterPro" id="IPR006028">
    <property type="entry name" value="GABAA/Glycine_rcpt"/>
</dbReference>
<dbReference type="PANTHER" id="PTHR18945">
    <property type="entry name" value="NEUROTRANSMITTER GATED ION CHANNEL"/>
    <property type="match status" value="1"/>
</dbReference>
<protein>
    <recommendedName>
        <fullName evidence="19">Gamma-aminobutyric acid receptor subunit beta</fullName>
    </recommendedName>
</protein>
<gene>
    <name evidence="26" type="primary">LOC100908669</name>
</gene>
<evidence type="ECO:0000256" key="16">
    <source>
        <dbReference type="ARBA" id="ARBA00023286"/>
    </source>
</evidence>
<reference evidence="26" key="1">
    <citation type="submission" date="2025-08" db="UniProtKB">
        <authorList>
            <consortium name="RefSeq"/>
        </authorList>
    </citation>
    <scope>IDENTIFICATION</scope>
</reference>
<dbReference type="CDD" id="cd19008">
    <property type="entry name" value="LGIC_ECD_GABAR_RDL-like"/>
    <property type="match status" value="1"/>
</dbReference>
<dbReference type="InterPro" id="IPR006202">
    <property type="entry name" value="Neur_chan_lig-bd"/>
</dbReference>
<evidence type="ECO:0000259" key="23">
    <source>
        <dbReference type="Pfam" id="PF02931"/>
    </source>
</evidence>
<keyword evidence="3" id="KW-1003">Cell membrane</keyword>
<evidence type="ECO:0000256" key="14">
    <source>
        <dbReference type="ARBA" id="ARBA00023214"/>
    </source>
</evidence>
<dbReference type="Gene3D" id="1.20.58.390">
    <property type="entry name" value="Neurotransmitter-gated ion-channel transmembrane domain"/>
    <property type="match status" value="2"/>
</dbReference>
<dbReference type="SUPFAM" id="SSF63712">
    <property type="entry name" value="Nicotinic receptor ligand binding domain-like"/>
    <property type="match status" value="1"/>
</dbReference>
<keyword evidence="4 20" id="KW-0812">Transmembrane</keyword>
<dbReference type="InterPro" id="IPR006201">
    <property type="entry name" value="Neur_channel"/>
</dbReference>
<dbReference type="GO" id="GO:0045211">
    <property type="term" value="C:postsynaptic membrane"/>
    <property type="evidence" value="ECO:0007669"/>
    <property type="project" value="UniProtKB-SubCell"/>
</dbReference>
<dbReference type="InterPro" id="IPR018000">
    <property type="entry name" value="Neurotransmitter_ion_chnl_CS"/>
</dbReference>
<evidence type="ECO:0000256" key="19">
    <source>
        <dbReference type="ARBA" id="ARBA00071250"/>
    </source>
</evidence>
<keyword evidence="21" id="KW-0175">Coiled coil</keyword>
<evidence type="ECO:0000256" key="15">
    <source>
        <dbReference type="ARBA" id="ARBA00023257"/>
    </source>
</evidence>
<evidence type="ECO:0000256" key="9">
    <source>
        <dbReference type="ARBA" id="ARBA00023136"/>
    </source>
</evidence>
<dbReference type="FunFam" id="2.70.170.10:FF:000021">
    <property type="entry name" value="Gamma-aminobutyric acid receptor isoform 3b"/>
    <property type="match status" value="1"/>
</dbReference>
<dbReference type="Pfam" id="PF02932">
    <property type="entry name" value="Neur_chan_memb"/>
    <property type="match status" value="1"/>
</dbReference>
<dbReference type="GO" id="GO:0005254">
    <property type="term" value="F:chloride channel activity"/>
    <property type="evidence" value="ECO:0007669"/>
    <property type="project" value="UniProtKB-KW"/>
</dbReference>
<organism evidence="25 26">
    <name type="scientific">Galendromus occidentalis</name>
    <name type="common">western predatory mite</name>
    <dbReference type="NCBI Taxonomy" id="34638"/>
    <lineage>
        <taxon>Eukaryota</taxon>
        <taxon>Metazoa</taxon>
        <taxon>Ecdysozoa</taxon>
        <taxon>Arthropoda</taxon>
        <taxon>Chelicerata</taxon>
        <taxon>Arachnida</taxon>
        <taxon>Acari</taxon>
        <taxon>Parasitiformes</taxon>
        <taxon>Mesostigmata</taxon>
        <taxon>Gamasina</taxon>
        <taxon>Phytoseioidea</taxon>
        <taxon>Phytoseiidae</taxon>
        <taxon>Typhlodrominae</taxon>
        <taxon>Galendromus</taxon>
    </lineage>
</organism>
<dbReference type="SUPFAM" id="SSF90112">
    <property type="entry name" value="Neurotransmitter-gated ion-channel transmembrane pore"/>
    <property type="match status" value="1"/>
</dbReference>
<evidence type="ECO:0000256" key="2">
    <source>
        <dbReference type="ARBA" id="ARBA00022448"/>
    </source>
</evidence>
<dbReference type="PRINTS" id="PR01160">
    <property type="entry name" value="GABAARBETA"/>
</dbReference>
<dbReference type="InterPro" id="IPR038050">
    <property type="entry name" value="Neuro_actylchol_rec"/>
</dbReference>
<dbReference type="GO" id="GO:0034707">
    <property type="term" value="C:chloride channel complex"/>
    <property type="evidence" value="ECO:0007669"/>
    <property type="project" value="UniProtKB-KW"/>
</dbReference>
<dbReference type="InterPro" id="IPR002289">
    <property type="entry name" value="GABAAb_rcpt"/>
</dbReference>
<feature type="transmembrane region" description="Helical" evidence="20">
    <location>
        <begin position="266"/>
        <end position="290"/>
    </location>
</feature>
<keyword evidence="14" id="KW-0868">Chloride</keyword>
<feature type="transmembrane region" description="Helical" evidence="20">
    <location>
        <begin position="542"/>
        <end position="560"/>
    </location>
</feature>
<dbReference type="InterPro" id="IPR006029">
    <property type="entry name" value="Neurotrans-gated_channel_TM"/>
</dbReference>
<dbReference type="CDD" id="cd19049">
    <property type="entry name" value="LGIC_TM_anion"/>
    <property type="match status" value="1"/>
</dbReference>
<feature type="region of interest" description="Disordered" evidence="22">
    <location>
        <begin position="466"/>
        <end position="513"/>
    </location>
</feature>
<evidence type="ECO:0000256" key="7">
    <source>
        <dbReference type="ARBA" id="ARBA00023018"/>
    </source>
</evidence>
<evidence type="ECO:0000313" key="26">
    <source>
        <dbReference type="RefSeq" id="XP_028968777.1"/>
    </source>
</evidence>
<keyword evidence="9 20" id="KW-0472">Membrane</keyword>
<dbReference type="GO" id="GO:0004890">
    <property type="term" value="F:GABA-A receptor activity"/>
    <property type="evidence" value="ECO:0007669"/>
    <property type="project" value="InterPro"/>
</dbReference>
<evidence type="ECO:0000256" key="22">
    <source>
        <dbReference type="SAM" id="MobiDB-lite"/>
    </source>
</evidence>
<evidence type="ECO:0000256" key="3">
    <source>
        <dbReference type="ARBA" id="ARBA00022475"/>
    </source>
</evidence>
<dbReference type="InterPro" id="IPR036719">
    <property type="entry name" value="Neuro-gated_channel_TM_sf"/>
</dbReference>
<evidence type="ECO:0000259" key="24">
    <source>
        <dbReference type="Pfam" id="PF02932"/>
    </source>
</evidence>
<sequence length="574" mass="64138">MDSQVLTAGCVRDVTRLALAILACCILTVDAERVLLHQMASSNNGLRPGQTQRGQNITHILNAFFTKGYDKRVRPNYGGNPVEVGVSMQIVSISTVSEVQMDFTSDFYFRQAWRDERLSFVKSNDLDQMTVGAEVANKIWVPDTFFANEKTAYFHVATTPNTFLRISSEGEVYRSIRLTVTASCPMDLRFFPMDRQSCTIEVESFGYTMSDIRYKWKDGPISIGISKEVELPQFKVLGHVQKISEVSLSTGNYSRLICEVRFVRSMGYYLIQIYIPASLIVVISWVSFWLHRNATPARVSLGVMTVLTMTTLMSSTNSQLPKISYVKSIDVFLGTCFVMVFASLLEYAAVGYLGKRVAMRKSRAQQLAKLAEQARQERARQQAAQEVAHNEPMMPQSPEAMAPLVKGFPGCPTCPTMVQGQPGHVPPCFTMTLYDSQLRRMGEQCCPGIRNCTICSTQQSHQQVQSQAQQQGLQQQQGQPGQQQHSLKKSDSKSSRKESSAQTPEAQTAAGSPAEIEAALAGKNPNKLFGVNPSNIDKYSRVVFPVCFVCFNLTYWVIYLKISDVQYEEPTILH</sequence>
<feature type="domain" description="Neurotransmitter-gated ion-channel transmembrane" evidence="24">
    <location>
        <begin position="273"/>
        <end position="556"/>
    </location>
</feature>
<feature type="transmembrane region" description="Helical" evidence="20">
    <location>
        <begin position="297"/>
        <end position="316"/>
    </location>
</feature>
<evidence type="ECO:0000256" key="12">
    <source>
        <dbReference type="ARBA" id="ARBA00023173"/>
    </source>
</evidence>
<dbReference type="RefSeq" id="XP_028968777.1">
    <property type="nucleotide sequence ID" value="XM_029112944.1"/>
</dbReference>
<keyword evidence="11" id="KW-0675">Receptor</keyword>
<dbReference type="GO" id="GO:0005230">
    <property type="term" value="F:extracellular ligand-gated monoatomic ion channel activity"/>
    <property type="evidence" value="ECO:0007669"/>
    <property type="project" value="InterPro"/>
</dbReference>
<dbReference type="FunFam" id="1.20.58.390:FF:000067">
    <property type="entry name" value="Glycine receptor subunit alpha-2"/>
    <property type="match status" value="1"/>
</dbReference>
<dbReference type="Gene3D" id="2.70.170.10">
    <property type="entry name" value="Neurotransmitter-gated ion-channel ligand-binding domain"/>
    <property type="match status" value="1"/>
</dbReference>
<dbReference type="NCBIfam" id="TIGR00860">
    <property type="entry name" value="LIC"/>
    <property type="match status" value="1"/>
</dbReference>
<evidence type="ECO:0000256" key="11">
    <source>
        <dbReference type="ARBA" id="ARBA00023170"/>
    </source>
</evidence>
<evidence type="ECO:0000256" key="6">
    <source>
        <dbReference type="ARBA" id="ARBA00022989"/>
    </source>
</evidence>
<feature type="coiled-coil region" evidence="21">
    <location>
        <begin position="364"/>
        <end position="391"/>
    </location>
</feature>
<dbReference type="PROSITE" id="PS00236">
    <property type="entry name" value="NEUROTR_ION_CHANNEL"/>
    <property type="match status" value="1"/>
</dbReference>
<proteinExistence type="inferred from homology"/>
<keyword evidence="7" id="KW-0770">Synapse</keyword>
<evidence type="ECO:0000256" key="13">
    <source>
        <dbReference type="ARBA" id="ARBA00023180"/>
    </source>
</evidence>
<evidence type="ECO:0000256" key="21">
    <source>
        <dbReference type="SAM" id="Coils"/>
    </source>
</evidence>
<comment type="similarity">
    <text evidence="1">Belongs to the ligand-gated ion channel (TC 1.A.9) family. Gamma-aminobutyric acid receptor (TC 1.A.9.5) subfamily.</text>
</comment>
<keyword evidence="5" id="KW-0732">Signal</keyword>
<evidence type="ECO:0000256" key="1">
    <source>
        <dbReference type="ARBA" id="ARBA00010180"/>
    </source>
</evidence>
<keyword evidence="8 20" id="KW-0406">Ion transport</keyword>
<evidence type="ECO:0000256" key="20">
    <source>
        <dbReference type="RuleBase" id="RU000687"/>
    </source>
</evidence>
<dbReference type="PRINTS" id="PR00252">
    <property type="entry name" value="NRIONCHANNEL"/>
</dbReference>
<keyword evidence="25" id="KW-1185">Reference proteome</keyword>
<feature type="transmembrane region" description="Helical" evidence="20">
    <location>
        <begin position="331"/>
        <end position="353"/>
    </location>
</feature>
<dbReference type="Proteomes" id="UP000694867">
    <property type="component" value="Unplaced"/>
</dbReference>
<evidence type="ECO:0000256" key="5">
    <source>
        <dbReference type="ARBA" id="ARBA00022729"/>
    </source>
</evidence>
<keyword evidence="10" id="KW-1015">Disulfide bond</keyword>
<evidence type="ECO:0000256" key="17">
    <source>
        <dbReference type="ARBA" id="ARBA00023303"/>
    </source>
</evidence>
<dbReference type="PRINTS" id="PR00253">
    <property type="entry name" value="GABAARECEPTR"/>
</dbReference>
<feature type="domain" description="Neurotransmitter-gated ion-channel ligand-binding" evidence="23">
    <location>
        <begin position="59"/>
        <end position="256"/>
    </location>
</feature>
<evidence type="ECO:0000256" key="10">
    <source>
        <dbReference type="ARBA" id="ARBA00023157"/>
    </source>
</evidence>
<keyword evidence="15" id="KW-0628">Postsynaptic cell membrane</keyword>
<evidence type="ECO:0000256" key="8">
    <source>
        <dbReference type="ARBA" id="ARBA00023065"/>
    </source>
</evidence>
<accession>A0AAJ7WJ52</accession>
<feature type="compositionally biased region" description="Basic and acidic residues" evidence="22">
    <location>
        <begin position="488"/>
        <end position="499"/>
    </location>
</feature>
<comment type="subcellular location">
    <subcellularLocation>
        <location evidence="18">Postsynaptic cell membrane</location>
        <topology evidence="18">Multi-pass membrane protein</topology>
    </subcellularLocation>
</comment>
<dbReference type="KEGG" id="goe:100908669"/>
<dbReference type="InterPro" id="IPR036734">
    <property type="entry name" value="Neur_chan_lig-bd_sf"/>
</dbReference>